<gene>
    <name evidence="10" type="ORF">KSF_040740</name>
</gene>
<feature type="transmembrane region" description="Helical" evidence="7">
    <location>
        <begin position="982"/>
        <end position="1002"/>
    </location>
</feature>
<dbReference type="Gene3D" id="3.90.550.10">
    <property type="entry name" value="Spore Coat Polysaccharide Biosynthesis Protein SpsA, Chain A"/>
    <property type="match status" value="2"/>
</dbReference>
<evidence type="ECO:0000259" key="8">
    <source>
        <dbReference type="Pfam" id="PF00535"/>
    </source>
</evidence>
<keyword evidence="6 7" id="KW-0472">Membrane</keyword>
<evidence type="ECO:0000313" key="10">
    <source>
        <dbReference type="EMBL" id="GHO94026.1"/>
    </source>
</evidence>
<dbReference type="InterPro" id="IPR029044">
    <property type="entry name" value="Nucleotide-diphossugar_trans"/>
</dbReference>
<keyword evidence="4 7" id="KW-0812">Transmembrane</keyword>
<dbReference type="GO" id="GO:0006011">
    <property type="term" value="P:UDP-alpha-D-glucose metabolic process"/>
    <property type="evidence" value="ECO:0007669"/>
    <property type="project" value="InterPro"/>
</dbReference>
<evidence type="ECO:0000256" key="6">
    <source>
        <dbReference type="ARBA" id="ARBA00023136"/>
    </source>
</evidence>
<dbReference type="EMBL" id="BNJK01000001">
    <property type="protein sequence ID" value="GHO94026.1"/>
    <property type="molecule type" value="Genomic_DNA"/>
</dbReference>
<keyword evidence="2" id="KW-0328">Glycosyltransferase</keyword>
<keyword evidence="11" id="KW-1185">Reference proteome</keyword>
<feature type="transmembrane region" description="Helical" evidence="7">
    <location>
        <begin position="325"/>
        <end position="345"/>
    </location>
</feature>
<dbReference type="RefSeq" id="WP_220204787.1">
    <property type="nucleotide sequence ID" value="NZ_BNJK01000001.1"/>
</dbReference>
<dbReference type="GO" id="GO:0035438">
    <property type="term" value="F:cyclic-di-GMP binding"/>
    <property type="evidence" value="ECO:0007669"/>
    <property type="project" value="InterPro"/>
</dbReference>
<feature type="transmembrane region" description="Helical" evidence="7">
    <location>
        <begin position="1042"/>
        <end position="1066"/>
    </location>
</feature>
<reference evidence="10" key="1">
    <citation type="submission" date="2020-10" db="EMBL/GenBank/DDBJ databases">
        <title>Taxonomic study of unclassified bacteria belonging to the class Ktedonobacteria.</title>
        <authorList>
            <person name="Yabe S."/>
            <person name="Wang C.M."/>
            <person name="Zheng Y."/>
            <person name="Sakai Y."/>
            <person name="Cavaletti L."/>
            <person name="Monciardini P."/>
            <person name="Donadio S."/>
        </authorList>
    </citation>
    <scope>NUCLEOTIDE SEQUENCE</scope>
    <source>
        <strain evidence="10">ID150040</strain>
    </source>
</reference>
<accession>A0A8J3IRH6</accession>
<keyword evidence="3" id="KW-0808">Transferase</keyword>
<dbReference type="Gene3D" id="3.20.20.80">
    <property type="entry name" value="Glycosidases"/>
    <property type="match status" value="1"/>
</dbReference>
<dbReference type="Pfam" id="PF13632">
    <property type="entry name" value="Glyco_trans_2_3"/>
    <property type="match status" value="1"/>
</dbReference>
<evidence type="ECO:0000256" key="4">
    <source>
        <dbReference type="ARBA" id="ARBA00022692"/>
    </source>
</evidence>
<dbReference type="InterPro" id="IPR001173">
    <property type="entry name" value="Glyco_trans_2-like"/>
</dbReference>
<evidence type="ECO:0000256" key="5">
    <source>
        <dbReference type="ARBA" id="ARBA00022989"/>
    </source>
</evidence>
<dbReference type="Proteomes" id="UP000597444">
    <property type="component" value="Unassembled WGS sequence"/>
</dbReference>
<feature type="domain" description="Glycosyltransferase 2-like" evidence="9">
    <location>
        <begin position="682"/>
        <end position="869"/>
    </location>
</feature>
<evidence type="ECO:0000313" key="11">
    <source>
        <dbReference type="Proteomes" id="UP000597444"/>
    </source>
</evidence>
<sequence>MTTESSPYELKDVDISGPTQSLKTIVVAREQKNIQKWIGKKEQATAQNDYSDAYDLSIVVPTRNERENVCPLLEALHTALDDLSVEVIFVDDSDDDTPAIINAAASALNSSLFHIHLEHRLPGKARAGGLATAVVYGLNIAQAHYVAVIDADLQHPPEQLRKFYEQAGAHNVDLALASRYIPGGSYRGLDGTGRRLISIGMKWVARLLFPERLWRISDPLGGFFLLRRSLLSGASLRPVGYKILLEILLRCQWRDALEIPYHFRARIHGRSKADMSQGLMALQHMLRLWIEIPSAGRIWKIGLLILLSLFVMLFSFAVQTLVSSLWGYLVLIVFAAIAAPIFLLLNRFVFPSQGKVVPVQRSVELEPVDEKTVLLPIRTTPNEEISDRRVEIAEAATASLQTIEISEATTTLMRAMGTSDQSEAPTIVHPSVKLSQIATRKLSTVILPKKKQDCVLPRKQKPTKKLEAVVAVVTVALAVAWISYTLPGALLVVAALCIGAAIVFTKDVRRDHMVTMLLAIAVGVSSVDYLSWRFAVTNWQGWWMSVPLLLAETLGAIHALGFQITIWPWPTAKIGNGDDPTRHPVFIFIPTVNEGAAIIRSTLEGVIAARDTYLARYPHGEVTIVVCNDGRVANAQNWEEIDMLAKELGVCCVTRTVGGGAKAGNIENARQQLGATGDTFLVIFDADQIARPDFLLKTIPPFRDSRMGWVQTGQYYGNLDNPVSRWADDQQSMFYNLLCPGKAALNAAFICGTNVVIRAAALDEIGGLPQDSVTEDFAASIALHPTWRSIYLTDVLAVGLGPLDMPSYLKQQSRWAIGTLSVFRTHWREILLPRKNGLKMAQRLQYFLACTYYLCGLRDLIYLISPLLFIFTGVPAVHGSTLEAFLSHFVPYCVLSFTALWYASRGITGLRGIIIGFGCFPALLESLLTVILKRKVGFAVTAKRRDGKRSFGYLTVYCFCFLLCIACLLWATQVKGHEQTSLFISVLWVVYSMVMLGSFLWLNYLDIRFNIAAQKVGAISESVAYQLYPAKLLTRKRGLNPVWNLGLAALVAYPVLMHGSLTMLFAMPSAPFVIGQERQTAPYFGISLPVQLLKNWPPVLEHDLHTHFTIVGRTQDIHDQFDTAWANELAAEHARPWITLQFGVFGQKQKPPLDANLPAIINGLHDQEIRAWAEAIRSYGLPVYLTILQHADRNWSLSSGVANGGIPQDVPAAWLHMQSIFREEGANNVAWVWAAADPLHDQPYAPPPSTIDAVLQSFINYPGTQWGDSDLVLHNLAMRYPGKPVIVEASANGPAAQKAAWLIKLGQTVNNYPQVHALLYHEGGPALNATKAQITSWSLASDPASINAMREVVSNLR</sequence>
<evidence type="ECO:0000256" key="3">
    <source>
        <dbReference type="ARBA" id="ARBA00022679"/>
    </source>
</evidence>
<dbReference type="InterPro" id="IPR017853">
    <property type="entry name" value="GH"/>
</dbReference>
<feature type="transmembrane region" description="Helical" evidence="7">
    <location>
        <begin position="951"/>
        <end position="970"/>
    </location>
</feature>
<name>A0A8J3IRH6_9CHLR</name>
<protein>
    <recommendedName>
        <fullName evidence="8 9">Glycosyltransferase 2-like domain-containing protein</fullName>
    </recommendedName>
</protein>
<dbReference type="PANTHER" id="PTHR43867:SF2">
    <property type="entry name" value="CELLULOSE SYNTHASE CATALYTIC SUBUNIT A [UDP-FORMING]"/>
    <property type="match status" value="1"/>
</dbReference>
<feature type="transmembrane region" description="Helical" evidence="7">
    <location>
        <begin position="488"/>
        <end position="505"/>
    </location>
</feature>
<dbReference type="CDD" id="cd06442">
    <property type="entry name" value="DPM1_like"/>
    <property type="match status" value="1"/>
</dbReference>
<dbReference type="InterPro" id="IPR050321">
    <property type="entry name" value="Glycosyltr_2/OpgH_subfam"/>
</dbReference>
<dbReference type="GO" id="GO:0005886">
    <property type="term" value="C:plasma membrane"/>
    <property type="evidence" value="ECO:0007669"/>
    <property type="project" value="TreeGrafter"/>
</dbReference>
<dbReference type="InterPro" id="IPR003919">
    <property type="entry name" value="Cell_synth_A"/>
</dbReference>
<dbReference type="PRINTS" id="PR01439">
    <property type="entry name" value="CELLSNTHASEA"/>
</dbReference>
<dbReference type="GO" id="GO:0004582">
    <property type="term" value="F:dolichyl-phosphate beta-D-mannosyltransferase activity"/>
    <property type="evidence" value="ECO:0007669"/>
    <property type="project" value="InterPro"/>
</dbReference>
<organism evidence="10 11">
    <name type="scientific">Reticulibacter mediterranei</name>
    <dbReference type="NCBI Taxonomy" id="2778369"/>
    <lineage>
        <taxon>Bacteria</taxon>
        <taxon>Bacillati</taxon>
        <taxon>Chloroflexota</taxon>
        <taxon>Ktedonobacteria</taxon>
        <taxon>Ktedonobacterales</taxon>
        <taxon>Reticulibacteraceae</taxon>
        <taxon>Reticulibacter</taxon>
    </lineage>
</organism>
<feature type="transmembrane region" description="Helical" evidence="7">
    <location>
        <begin position="910"/>
        <end position="931"/>
    </location>
</feature>
<dbReference type="PANTHER" id="PTHR43867">
    <property type="entry name" value="CELLULOSE SYNTHASE CATALYTIC SUBUNIT A [UDP-FORMING]"/>
    <property type="match status" value="1"/>
</dbReference>
<dbReference type="SUPFAM" id="SSF51445">
    <property type="entry name" value="(Trans)glycosidases"/>
    <property type="match status" value="1"/>
</dbReference>
<dbReference type="SUPFAM" id="SSF53448">
    <property type="entry name" value="Nucleotide-diphospho-sugar transferases"/>
    <property type="match status" value="2"/>
</dbReference>
<dbReference type="Pfam" id="PF00535">
    <property type="entry name" value="Glycos_transf_2"/>
    <property type="match status" value="1"/>
</dbReference>
<evidence type="ECO:0000256" key="2">
    <source>
        <dbReference type="ARBA" id="ARBA00022676"/>
    </source>
</evidence>
<evidence type="ECO:0000256" key="7">
    <source>
        <dbReference type="SAM" id="Phobius"/>
    </source>
</evidence>
<keyword evidence="5 7" id="KW-1133">Transmembrane helix</keyword>
<comment type="caution">
    <text evidence="10">The sequence shown here is derived from an EMBL/GenBank/DDBJ whole genome shotgun (WGS) entry which is preliminary data.</text>
</comment>
<feature type="transmembrane region" description="Helical" evidence="7">
    <location>
        <begin position="517"/>
        <end position="535"/>
    </location>
</feature>
<feature type="domain" description="Glycosyltransferase 2-like" evidence="8">
    <location>
        <begin position="57"/>
        <end position="231"/>
    </location>
</feature>
<feature type="transmembrane region" description="Helical" evidence="7">
    <location>
        <begin position="298"/>
        <end position="319"/>
    </location>
</feature>
<feature type="transmembrane region" description="Helical" evidence="7">
    <location>
        <begin position="541"/>
        <end position="562"/>
    </location>
</feature>
<dbReference type="GO" id="GO:0016759">
    <property type="term" value="F:cellulose synthase activity"/>
    <property type="evidence" value="ECO:0007669"/>
    <property type="project" value="InterPro"/>
</dbReference>
<dbReference type="InterPro" id="IPR039528">
    <property type="entry name" value="DPM1-like"/>
</dbReference>
<evidence type="ECO:0000259" key="9">
    <source>
        <dbReference type="Pfam" id="PF13632"/>
    </source>
</evidence>
<comment type="subcellular location">
    <subcellularLocation>
        <location evidence="1">Membrane</location>
        <topology evidence="1">Multi-pass membrane protein</topology>
    </subcellularLocation>
</comment>
<proteinExistence type="predicted"/>
<evidence type="ECO:0000256" key="1">
    <source>
        <dbReference type="ARBA" id="ARBA00004141"/>
    </source>
</evidence>